<dbReference type="PANTHER" id="PTHR42850:SF2">
    <property type="entry name" value="BLL5683 PROTEIN"/>
    <property type="match status" value="1"/>
</dbReference>
<dbReference type="GO" id="GO:0005737">
    <property type="term" value="C:cytoplasm"/>
    <property type="evidence" value="ECO:0007669"/>
    <property type="project" value="TreeGrafter"/>
</dbReference>
<evidence type="ECO:0000313" key="4">
    <source>
        <dbReference type="Proteomes" id="UP000269883"/>
    </source>
</evidence>
<sequence>MRFAVLSDVHANLTAFEAVLADMDEQGVDRALHLGDIVGYGPDPEECVNLMRARSIPSVLGNHEQAMLSDKAKRWFNTSSRKAVDITDSLISEETRQWLATLPTSIAFDRYRFVHGFPKDNAFFYLYQANNEKLEQAFSSMVMAICFVGHTHMLEHVEWDGLEVSRKELPLGRTRLNPLAKHILNVGSVGQPRDDFNYHAKYVLFDADVWDIEVRSVEYDYQSVARRIIARGIPGTYAMRLSGPGNL</sequence>
<organism evidence="3 4">
    <name type="scientific">Desulfovibrio ferrophilus</name>
    <dbReference type="NCBI Taxonomy" id="241368"/>
    <lineage>
        <taxon>Bacteria</taxon>
        <taxon>Pseudomonadati</taxon>
        <taxon>Thermodesulfobacteriota</taxon>
        <taxon>Desulfovibrionia</taxon>
        <taxon>Desulfovibrionales</taxon>
        <taxon>Desulfovibrionaceae</taxon>
        <taxon>Desulfovibrio</taxon>
    </lineage>
</organism>
<evidence type="ECO:0000256" key="1">
    <source>
        <dbReference type="ARBA" id="ARBA00008950"/>
    </source>
</evidence>
<dbReference type="InterPro" id="IPR029052">
    <property type="entry name" value="Metallo-depent_PP-like"/>
</dbReference>
<dbReference type="GO" id="GO:0016791">
    <property type="term" value="F:phosphatase activity"/>
    <property type="evidence" value="ECO:0007669"/>
    <property type="project" value="TreeGrafter"/>
</dbReference>
<dbReference type="PANTHER" id="PTHR42850">
    <property type="entry name" value="METALLOPHOSPHOESTERASE"/>
    <property type="match status" value="1"/>
</dbReference>
<dbReference type="EMBL" id="AP017378">
    <property type="protein sequence ID" value="BBD09800.1"/>
    <property type="molecule type" value="Genomic_DNA"/>
</dbReference>
<dbReference type="KEGG" id="dfl:DFE_3074"/>
<accession>A0A2Z6B310</accession>
<dbReference type="Pfam" id="PF12850">
    <property type="entry name" value="Metallophos_2"/>
    <property type="match status" value="1"/>
</dbReference>
<protein>
    <submittedName>
        <fullName evidence="3">Metallophosphoesterase</fullName>
    </submittedName>
</protein>
<dbReference type="RefSeq" id="WP_126380813.1">
    <property type="nucleotide sequence ID" value="NZ_AP017378.1"/>
</dbReference>
<name>A0A2Z6B310_9BACT</name>
<evidence type="ECO:0000313" key="3">
    <source>
        <dbReference type="EMBL" id="BBD09800.1"/>
    </source>
</evidence>
<dbReference type="SUPFAM" id="SSF56300">
    <property type="entry name" value="Metallo-dependent phosphatases"/>
    <property type="match status" value="1"/>
</dbReference>
<proteinExistence type="inferred from homology"/>
<dbReference type="OrthoDB" id="9813918at2"/>
<reference evidence="3 4" key="1">
    <citation type="journal article" date="2018" name="Sci. Adv.">
        <title>Multi-heme cytochromes provide a pathway for survival in energy-limited environments.</title>
        <authorList>
            <person name="Deng X."/>
            <person name="Dohmae N."/>
            <person name="Nealson K.H."/>
            <person name="Hashimoto K."/>
            <person name="Okamoto A."/>
        </authorList>
    </citation>
    <scope>NUCLEOTIDE SEQUENCE [LARGE SCALE GENOMIC DNA]</scope>
    <source>
        <strain evidence="3 4">IS5</strain>
    </source>
</reference>
<evidence type="ECO:0000259" key="2">
    <source>
        <dbReference type="Pfam" id="PF12850"/>
    </source>
</evidence>
<dbReference type="AlphaFoldDB" id="A0A2Z6B310"/>
<dbReference type="InterPro" id="IPR024654">
    <property type="entry name" value="Calcineurin-like_PHP_lpxH"/>
</dbReference>
<dbReference type="InterPro" id="IPR050126">
    <property type="entry name" value="Ap4A_hydrolase"/>
</dbReference>
<dbReference type="CDD" id="cd00838">
    <property type="entry name" value="MPP_superfamily"/>
    <property type="match status" value="1"/>
</dbReference>
<keyword evidence="4" id="KW-1185">Reference proteome</keyword>
<dbReference type="Proteomes" id="UP000269883">
    <property type="component" value="Chromosome"/>
</dbReference>
<comment type="similarity">
    <text evidence="1">Belongs to the metallophosphoesterase superfamily. YfcE family.</text>
</comment>
<dbReference type="Gene3D" id="3.60.21.10">
    <property type="match status" value="1"/>
</dbReference>
<feature type="domain" description="Calcineurin-like phosphoesterase" evidence="2">
    <location>
        <begin position="1"/>
        <end position="207"/>
    </location>
</feature>
<dbReference type="InterPro" id="IPR011152">
    <property type="entry name" value="Pesterase_MJ0912"/>
</dbReference>
<gene>
    <name evidence="3" type="ORF">DFE_3074</name>
</gene>
<dbReference type="PIRSF" id="PIRSF000883">
    <property type="entry name" value="Pesterase_MJ0912"/>
    <property type="match status" value="1"/>
</dbReference>